<evidence type="ECO:0000313" key="2">
    <source>
        <dbReference type="Proteomes" id="UP000717328"/>
    </source>
</evidence>
<name>A0A9P7K745_9AGAR</name>
<comment type="caution">
    <text evidence="1">The sequence shown here is derived from an EMBL/GenBank/DDBJ whole genome shotgun (WGS) entry which is preliminary data.</text>
</comment>
<protein>
    <submittedName>
        <fullName evidence="1">Uncharacterized protein</fullName>
    </submittedName>
</protein>
<dbReference type="AlphaFoldDB" id="A0A9P7K745"/>
<dbReference type="EMBL" id="JABCKI010005833">
    <property type="protein sequence ID" value="KAG5637396.1"/>
    <property type="molecule type" value="Genomic_DNA"/>
</dbReference>
<sequence length="136" mass="14998">MPIVIELDTGHWGLSAPNSKEVRFTEHNDLAKFYQVAKEVGILVVAEYLVGLRTFQVLLGQMRVITKQPGGPTIQSENEYATTSQARISGLNEHMQEIIDTFREGGLTKIPTIHNDKGPDGQYALAGKGKVDLYVS</sequence>
<evidence type="ECO:0000313" key="1">
    <source>
        <dbReference type="EMBL" id="KAG5637396.1"/>
    </source>
</evidence>
<reference evidence="1" key="2">
    <citation type="submission" date="2021-10" db="EMBL/GenBank/DDBJ databases">
        <title>Phylogenomics reveals ancestral predisposition of the termite-cultivated fungus Termitomyces towards a domesticated lifestyle.</title>
        <authorList>
            <person name="Auxier B."/>
            <person name="Grum-Grzhimaylo A."/>
            <person name="Cardenas M.E."/>
            <person name="Lodge J.D."/>
            <person name="Laessoe T."/>
            <person name="Pedersen O."/>
            <person name="Smith M.E."/>
            <person name="Kuyper T.W."/>
            <person name="Franco-Molano E.A."/>
            <person name="Baroni T.J."/>
            <person name="Aanen D.K."/>
        </authorList>
    </citation>
    <scope>NUCLEOTIDE SEQUENCE</scope>
    <source>
        <strain evidence="1">D49</strain>
    </source>
</reference>
<accession>A0A9P7K745</accession>
<keyword evidence="2" id="KW-1185">Reference proteome</keyword>
<organism evidence="1 2">
    <name type="scientific">Sphagnurus paluster</name>
    <dbReference type="NCBI Taxonomy" id="117069"/>
    <lineage>
        <taxon>Eukaryota</taxon>
        <taxon>Fungi</taxon>
        <taxon>Dikarya</taxon>
        <taxon>Basidiomycota</taxon>
        <taxon>Agaricomycotina</taxon>
        <taxon>Agaricomycetes</taxon>
        <taxon>Agaricomycetidae</taxon>
        <taxon>Agaricales</taxon>
        <taxon>Tricholomatineae</taxon>
        <taxon>Lyophyllaceae</taxon>
        <taxon>Sphagnurus</taxon>
    </lineage>
</organism>
<dbReference type="Gene3D" id="3.20.20.80">
    <property type="entry name" value="Glycosidases"/>
    <property type="match status" value="1"/>
</dbReference>
<dbReference type="Proteomes" id="UP000717328">
    <property type="component" value="Unassembled WGS sequence"/>
</dbReference>
<proteinExistence type="predicted"/>
<dbReference type="OrthoDB" id="1657402at2759"/>
<gene>
    <name evidence="1" type="ORF">H0H81_004704</name>
</gene>
<reference evidence="1" key="1">
    <citation type="submission" date="2021-02" db="EMBL/GenBank/DDBJ databases">
        <authorList>
            <person name="Nieuwenhuis M."/>
            <person name="Van De Peppel L.J.J."/>
        </authorList>
    </citation>
    <scope>NUCLEOTIDE SEQUENCE</scope>
    <source>
        <strain evidence="1">D49</strain>
    </source>
</reference>